<reference evidence="2 3" key="1">
    <citation type="journal article" date="2015" name="Genome Biol. Evol.">
        <title>Phylogenomic analyses indicate that early fungi evolved digesting cell walls of algal ancestors of land plants.</title>
        <authorList>
            <person name="Chang Y."/>
            <person name="Wang S."/>
            <person name="Sekimoto S."/>
            <person name="Aerts A.L."/>
            <person name="Choi C."/>
            <person name="Clum A."/>
            <person name="LaButti K.M."/>
            <person name="Lindquist E.A."/>
            <person name="Yee Ngan C."/>
            <person name="Ohm R.A."/>
            <person name="Salamov A.A."/>
            <person name="Grigoriev I.V."/>
            <person name="Spatafora J.W."/>
            <person name="Berbee M.L."/>
        </authorList>
    </citation>
    <scope>NUCLEOTIDE SEQUENCE [LARGE SCALE GENOMIC DNA]</scope>
    <source>
        <strain evidence="2 3">NRRL 28638</strain>
    </source>
</reference>
<evidence type="ECO:0000313" key="3">
    <source>
        <dbReference type="Proteomes" id="UP000070444"/>
    </source>
</evidence>
<name>A0A137NZS6_CONC2</name>
<dbReference type="OrthoDB" id="417450at2759"/>
<feature type="domain" description="BAG" evidence="1">
    <location>
        <begin position="49"/>
        <end position="101"/>
    </location>
</feature>
<dbReference type="SMART" id="SM00264">
    <property type="entry name" value="BAG"/>
    <property type="match status" value="1"/>
</dbReference>
<dbReference type="InterPro" id="IPR003103">
    <property type="entry name" value="BAG_domain"/>
</dbReference>
<dbReference type="PROSITE" id="PS51035">
    <property type="entry name" value="BAG"/>
    <property type="match status" value="1"/>
</dbReference>
<dbReference type="Pfam" id="PF02179">
    <property type="entry name" value="BAG"/>
    <property type="match status" value="1"/>
</dbReference>
<dbReference type="Proteomes" id="UP000070444">
    <property type="component" value="Unassembled WGS sequence"/>
</dbReference>
<dbReference type="EMBL" id="KQ964596">
    <property type="protein sequence ID" value="KXN68089.1"/>
    <property type="molecule type" value="Genomic_DNA"/>
</dbReference>
<gene>
    <name evidence="2" type="ORF">CONCODRAFT_19225</name>
</gene>
<evidence type="ECO:0000313" key="2">
    <source>
        <dbReference type="EMBL" id="KXN68089.1"/>
    </source>
</evidence>
<dbReference type="GO" id="GO:0051087">
    <property type="term" value="F:protein-folding chaperone binding"/>
    <property type="evidence" value="ECO:0007669"/>
    <property type="project" value="InterPro"/>
</dbReference>
<organism evidence="2 3">
    <name type="scientific">Conidiobolus coronatus (strain ATCC 28846 / CBS 209.66 / NRRL 28638)</name>
    <name type="common">Delacroixia coronata</name>
    <dbReference type="NCBI Taxonomy" id="796925"/>
    <lineage>
        <taxon>Eukaryota</taxon>
        <taxon>Fungi</taxon>
        <taxon>Fungi incertae sedis</taxon>
        <taxon>Zoopagomycota</taxon>
        <taxon>Entomophthoromycotina</taxon>
        <taxon>Entomophthoromycetes</taxon>
        <taxon>Entomophthorales</taxon>
        <taxon>Ancylistaceae</taxon>
        <taxon>Conidiobolus</taxon>
    </lineage>
</organism>
<dbReference type="InterPro" id="IPR036533">
    <property type="entry name" value="BAG_dom_sf"/>
</dbReference>
<evidence type="ECO:0000259" key="1">
    <source>
        <dbReference type="PROSITE" id="PS51035"/>
    </source>
</evidence>
<dbReference type="AlphaFoldDB" id="A0A137NZS6"/>
<accession>A0A137NZS6</accession>
<proteinExistence type="predicted"/>
<dbReference type="Gene3D" id="1.20.58.120">
    <property type="entry name" value="BAG domain"/>
    <property type="match status" value="1"/>
</dbReference>
<dbReference type="SUPFAM" id="SSF63491">
    <property type="entry name" value="BAG domain"/>
    <property type="match status" value="1"/>
</dbReference>
<protein>
    <recommendedName>
        <fullName evidence="1">BAG domain-containing protein</fullName>
    </recommendedName>
</protein>
<keyword evidence="3" id="KW-1185">Reference proteome</keyword>
<sequence length="107" mass="12661">MGFFFKSIESIAYERTSDLVEEFPTLVEEFLAKYPTKTEDEEFTKEWSKLEEKHARIGELLLQELFKLDGVECIDMPEVKDRRKLAVRNIQKLLTESDKTWDKVKAL</sequence>